<keyword evidence="2" id="KW-1185">Reference proteome</keyword>
<gene>
    <name evidence="1" type="ORF">EQU24_13985</name>
</gene>
<proteinExistence type="predicted"/>
<protein>
    <submittedName>
        <fullName evidence="1">Class I SAM-dependent methyltransferase</fullName>
    </submittedName>
</protein>
<dbReference type="GO" id="GO:0032259">
    <property type="term" value="P:methylation"/>
    <property type="evidence" value="ECO:0007669"/>
    <property type="project" value="UniProtKB-KW"/>
</dbReference>
<dbReference type="STRING" id="675511.GCA_000341735_00253"/>
<dbReference type="EMBL" id="CP035467">
    <property type="protein sequence ID" value="QCW83227.1"/>
    <property type="molecule type" value="Genomic_DNA"/>
</dbReference>
<keyword evidence="1" id="KW-0808">Transferase</keyword>
<dbReference type="Gene3D" id="3.40.50.150">
    <property type="entry name" value="Vaccinia Virus protein VP39"/>
    <property type="match status" value="1"/>
</dbReference>
<dbReference type="RefSeq" id="WP_017838907.1">
    <property type="nucleotide sequence ID" value="NZ_CP035467.1"/>
</dbReference>
<name>A0A4P9UPN5_METBY</name>
<accession>A0A4P9UPN5</accession>
<dbReference type="AlphaFoldDB" id="A0A4P9UPN5"/>
<organism evidence="1 2">
    <name type="scientific">Methylotuvimicrobium buryatense</name>
    <name type="common">Methylomicrobium buryatense</name>
    <dbReference type="NCBI Taxonomy" id="95641"/>
    <lineage>
        <taxon>Bacteria</taxon>
        <taxon>Pseudomonadati</taxon>
        <taxon>Pseudomonadota</taxon>
        <taxon>Gammaproteobacteria</taxon>
        <taxon>Methylococcales</taxon>
        <taxon>Methylococcaceae</taxon>
        <taxon>Methylotuvimicrobium</taxon>
    </lineage>
</organism>
<dbReference type="KEGG" id="mbur:EQU24_13985"/>
<dbReference type="Pfam" id="PF13489">
    <property type="entry name" value="Methyltransf_23"/>
    <property type="match status" value="1"/>
</dbReference>
<sequence length="217" mass="25029">MKPADPLYCPLCAESKIEHFHSDKQRDYFLCSTCALVFVPPAQQLDLQKQKAVYDYHQNDVHDTGYRKFLSRLAIPLSARLLPGASGLDFGCGPGPALSLMLNEQGFPTALYDPIYADYPEVLQDQYDFISCTEVVEHFTEPGLEFSRLFSMIKPKGILAIMTKRVIDRQAFAQWHYKIDPTHVCFFSDKTFLWLADRYRCRTEFIDRDVLILSRLN</sequence>
<reference evidence="2" key="1">
    <citation type="journal article" date="2019" name="J. Bacteriol.">
        <title>A Mutagenic Screen Identifies a TonB-Dependent Receptor Required for the Lanthanide Metal Switch in the Type I Methanotroph 'Methylotuvimicrobium buryatense' 5GB1C.</title>
        <authorList>
            <person name="Groom J.D."/>
            <person name="Ford S.M."/>
            <person name="Pesesky M.W."/>
            <person name="Lidstrom M.E."/>
        </authorList>
    </citation>
    <scope>NUCLEOTIDE SEQUENCE [LARGE SCALE GENOMIC DNA]</scope>
    <source>
        <strain evidence="2">5GB1C</strain>
    </source>
</reference>
<keyword evidence="1" id="KW-0489">Methyltransferase</keyword>
<dbReference type="OrthoDB" id="9791944at2"/>
<evidence type="ECO:0000313" key="1">
    <source>
        <dbReference type="EMBL" id="QCW83227.1"/>
    </source>
</evidence>
<dbReference type="SUPFAM" id="SSF53335">
    <property type="entry name" value="S-adenosyl-L-methionine-dependent methyltransferases"/>
    <property type="match status" value="1"/>
</dbReference>
<dbReference type="GO" id="GO:0008168">
    <property type="term" value="F:methyltransferase activity"/>
    <property type="evidence" value="ECO:0007669"/>
    <property type="project" value="UniProtKB-KW"/>
</dbReference>
<dbReference type="Proteomes" id="UP000305881">
    <property type="component" value="Chromosome"/>
</dbReference>
<evidence type="ECO:0000313" key="2">
    <source>
        <dbReference type="Proteomes" id="UP000305881"/>
    </source>
</evidence>
<dbReference type="InterPro" id="IPR029063">
    <property type="entry name" value="SAM-dependent_MTases_sf"/>
</dbReference>